<feature type="region of interest" description="Disordered" evidence="1">
    <location>
        <begin position="27"/>
        <end position="85"/>
    </location>
</feature>
<sequence>MADPIGAEIVVEHDDTLFDIKMIELSGETDKQSRDTTRQLKDTATGTRMTTRKTTRAVPSEQEDQPTEAYKSSGSSSSSDGRAML</sequence>
<evidence type="ECO:0000256" key="1">
    <source>
        <dbReference type="SAM" id="MobiDB-lite"/>
    </source>
</evidence>
<proteinExistence type="predicted"/>
<name>A0A4Q2UZ07_FUSOX</name>
<evidence type="ECO:0000313" key="2">
    <source>
        <dbReference type="EMBL" id="RYC79372.1"/>
    </source>
</evidence>
<reference evidence="2 3" key="1">
    <citation type="submission" date="2016-12" db="EMBL/GenBank/DDBJ databases">
        <title>Draft genome sequence of Fusarium oxysporum causing rot on Narcissus.</title>
        <authorList>
            <person name="Armitage A.D."/>
            <person name="Taylor A."/>
            <person name="Clarkson J.P."/>
            <person name="Harrison R.J."/>
            <person name="Jackson A.C."/>
        </authorList>
    </citation>
    <scope>NUCLEOTIDE SEQUENCE [LARGE SCALE GENOMIC DNA]</scope>
    <source>
        <strain evidence="2 3">N139</strain>
    </source>
</reference>
<dbReference type="AlphaFoldDB" id="A0A4Q2UZ07"/>
<evidence type="ECO:0000313" key="3">
    <source>
        <dbReference type="Proteomes" id="UP000290540"/>
    </source>
</evidence>
<accession>A0A4Q2UZ07</accession>
<dbReference type="EMBL" id="MQTW01000662">
    <property type="protein sequence ID" value="RYC79372.1"/>
    <property type="molecule type" value="Genomic_DNA"/>
</dbReference>
<gene>
    <name evidence="2" type="ORF">BFJ63_vAg17744</name>
</gene>
<feature type="compositionally biased region" description="Basic and acidic residues" evidence="1">
    <location>
        <begin position="27"/>
        <end position="41"/>
    </location>
</feature>
<dbReference type="Proteomes" id="UP000290540">
    <property type="component" value="Unassembled WGS sequence"/>
</dbReference>
<comment type="caution">
    <text evidence="2">The sequence shown here is derived from an EMBL/GenBank/DDBJ whole genome shotgun (WGS) entry which is preliminary data.</text>
</comment>
<organism evidence="2 3">
    <name type="scientific">Fusarium oxysporum f. sp. narcissi</name>
    <dbReference type="NCBI Taxonomy" id="451672"/>
    <lineage>
        <taxon>Eukaryota</taxon>
        <taxon>Fungi</taxon>
        <taxon>Dikarya</taxon>
        <taxon>Ascomycota</taxon>
        <taxon>Pezizomycotina</taxon>
        <taxon>Sordariomycetes</taxon>
        <taxon>Hypocreomycetidae</taxon>
        <taxon>Hypocreales</taxon>
        <taxon>Nectriaceae</taxon>
        <taxon>Fusarium</taxon>
        <taxon>Fusarium oxysporum species complex</taxon>
    </lineage>
</organism>
<protein>
    <submittedName>
        <fullName evidence="2">Uncharacterized protein</fullName>
    </submittedName>
</protein>